<dbReference type="GO" id="GO:0005965">
    <property type="term" value="C:protein farnesyltransferase complex"/>
    <property type="evidence" value="ECO:0007669"/>
    <property type="project" value="TreeGrafter"/>
</dbReference>
<evidence type="ECO:0000256" key="6">
    <source>
        <dbReference type="ARBA" id="ARBA00022679"/>
    </source>
</evidence>
<dbReference type="GO" id="GO:0005953">
    <property type="term" value="C:CAAX-protein geranylgeranyltransferase complex"/>
    <property type="evidence" value="ECO:0007669"/>
    <property type="project" value="TreeGrafter"/>
</dbReference>
<evidence type="ECO:0000256" key="3">
    <source>
        <dbReference type="ARBA" id="ARBA00012700"/>
    </source>
</evidence>
<name>A0AAW0F3S7_9TRYP</name>
<evidence type="ECO:0000256" key="7">
    <source>
        <dbReference type="ARBA" id="ARBA00022737"/>
    </source>
</evidence>
<reference evidence="14 15" key="1">
    <citation type="journal article" date="2021" name="MBio">
        <title>A New Model Trypanosomatid, Novymonas esmeraldas: Genomic Perception of Its 'Candidatus Pandoraea novymonadis' Endosymbiont.</title>
        <authorList>
            <person name="Zakharova A."/>
            <person name="Saura A."/>
            <person name="Butenko A."/>
            <person name="Podesvova L."/>
            <person name="Warmusova S."/>
            <person name="Kostygov A.Y."/>
            <person name="Nenarokova A."/>
            <person name="Lukes J."/>
            <person name="Opperdoes F.R."/>
            <person name="Yurchenko V."/>
        </authorList>
    </citation>
    <scope>NUCLEOTIDE SEQUENCE [LARGE SCALE GENOMIC DNA]</scope>
    <source>
        <strain evidence="14 15">E262AT.01</strain>
    </source>
</reference>
<dbReference type="SUPFAM" id="SSF48439">
    <property type="entry name" value="Protein prenylyltransferase"/>
    <property type="match status" value="1"/>
</dbReference>
<dbReference type="AlphaFoldDB" id="A0AAW0F3S7"/>
<dbReference type="PANTHER" id="PTHR11129:SF1">
    <property type="entry name" value="PROTEIN FARNESYLTRANSFERASE_GERANYLGERANYLTRANSFERASE TYPE-1 SUBUNIT ALPHA"/>
    <property type="match status" value="1"/>
</dbReference>
<keyword evidence="7" id="KW-0677">Repeat</keyword>
<dbReference type="GO" id="GO:0004662">
    <property type="term" value="F:CAAX-protein geranylgeranyltransferase activity"/>
    <property type="evidence" value="ECO:0007669"/>
    <property type="project" value="UniProtKB-EC"/>
</dbReference>
<comment type="caution">
    <text evidence="14">The sequence shown here is derived from an EMBL/GenBank/DDBJ whole genome shotgun (WGS) entry which is preliminary data.</text>
</comment>
<evidence type="ECO:0000256" key="4">
    <source>
        <dbReference type="ARBA" id="ARBA00012702"/>
    </source>
</evidence>
<dbReference type="EC" id="2.5.1.59" evidence="3"/>
<dbReference type="GO" id="GO:0004660">
    <property type="term" value="F:protein farnesyltransferase activity"/>
    <property type="evidence" value="ECO:0007669"/>
    <property type="project" value="UniProtKB-EC"/>
</dbReference>
<evidence type="ECO:0000256" key="5">
    <source>
        <dbReference type="ARBA" id="ARBA00022602"/>
    </source>
</evidence>
<evidence type="ECO:0000256" key="9">
    <source>
        <dbReference type="ARBA" id="ARBA00040965"/>
    </source>
</evidence>
<evidence type="ECO:0000313" key="14">
    <source>
        <dbReference type="EMBL" id="KAK7200286.1"/>
    </source>
</evidence>
<evidence type="ECO:0000256" key="1">
    <source>
        <dbReference type="ARBA" id="ARBA00001946"/>
    </source>
</evidence>
<accession>A0AAW0F3S7</accession>
<protein>
    <recommendedName>
        <fullName evidence="9">Protein farnesyltransferase/geranylgeranyltransferase type-1 subunit alpha</fullName>
        <ecNumber evidence="4">2.5.1.58</ecNumber>
        <ecNumber evidence="3">2.5.1.59</ecNumber>
    </recommendedName>
    <alternativeName>
        <fullName evidence="12">CAAX farnesyltransferase subunit alpha</fullName>
    </alternativeName>
    <alternativeName>
        <fullName evidence="11">FTase-alpha</fullName>
    </alternativeName>
    <alternativeName>
        <fullName evidence="10">Ras proteins prenyltransferase subunit alpha</fullName>
    </alternativeName>
    <alternativeName>
        <fullName evidence="13">Type I protein geranyl-geranyltransferase subunit alpha</fullName>
    </alternativeName>
</protein>
<evidence type="ECO:0000256" key="11">
    <source>
        <dbReference type="ARBA" id="ARBA00042436"/>
    </source>
</evidence>
<sequence>MTGASSSATSTSSAGSQGDEDGDWLYRLACVETIVPLVTDVTPAAESDAPLPDHPVAAINYSANFKFIYGVYRALRGRLVYAPAVGDRRAHAGGPTPPPPPPVIHAIHTSAARWLLLLAFALRQCTSNYTVWKDRRDILMSPAVVAQATRDALPALSVPADLLSGDADKLASPQGVQSQEKQRKLTRVAQHWLPAREDVMWKGQPSPWRAVRWELLAIGCFTRLYHKNFQVWHHRRELLTYALQQSPTHVPCPSEGATAAVPQTPLLASEAAFSDYLHRQHGLDFAAVDERPTLRAVLCDGDSKNYHAWLHLSWYLHAFSFLVAPPAWTELAEYAAGVTATLAEGEVHFTPHPSWIQPSESTSTPAALSPTLPPSPFTEELQFTAQLIHQDWLNNSAWCHRLFLFRENLLRCLWRRSCAGTDGPTAPGEDWQRVVRVLCAVELDYTLQWLYIDPSNEAAHTHARSVALLYHTLVTRRHVSAAEETRADGSVDLRRYLAEAPLLPPVAAANAEMCTNADDGTVSPATPVLDRLLRTRQRCIPWHVCQESFSLLLHVQRVLHTAIAPRVSELEEQAARIIRAVTARNTAGTAATPHGRDKLQSLYERGSQYMLDNLHQVDAALYLASHAKLEAMWLTYMTASQRSEVHQRRPSRSYGAGLRAEWLERCPWSAQATESDDAAAAAVIDFLAHEAAALGKAKQLTIADPIRLKYWKHEALTTLCRGYEAPL</sequence>
<dbReference type="InterPro" id="IPR002088">
    <property type="entry name" value="Prenyl_trans_a"/>
</dbReference>
<organism evidence="14 15">
    <name type="scientific">Novymonas esmeraldas</name>
    <dbReference type="NCBI Taxonomy" id="1808958"/>
    <lineage>
        <taxon>Eukaryota</taxon>
        <taxon>Discoba</taxon>
        <taxon>Euglenozoa</taxon>
        <taxon>Kinetoplastea</taxon>
        <taxon>Metakinetoplastina</taxon>
        <taxon>Trypanosomatida</taxon>
        <taxon>Trypanosomatidae</taxon>
        <taxon>Novymonas</taxon>
    </lineage>
</organism>
<dbReference type="EC" id="2.5.1.58" evidence="4"/>
<dbReference type="PANTHER" id="PTHR11129">
    <property type="entry name" value="PROTEIN FARNESYLTRANSFERASE ALPHA SUBUNIT/RAB GERANYLGERANYL TRANSFERASE ALPHA SUBUNIT"/>
    <property type="match status" value="1"/>
</dbReference>
<dbReference type="Gene3D" id="1.25.40.120">
    <property type="entry name" value="Protein prenylyltransferase"/>
    <property type="match status" value="2"/>
</dbReference>
<evidence type="ECO:0000313" key="15">
    <source>
        <dbReference type="Proteomes" id="UP001430356"/>
    </source>
</evidence>
<evidence type="ECO:0000256" key="12">
    <source>
        <dbReference type="ARBA" id="ARBA00043086"/>
    </source>
</evidence>
<dbReference type="Pfam" id="PF01239">
    <property type="entry name" value="PPTA"/>
    <property type="match status" value="2"/>
</dbReference>
<dbReference type="PROSITE" id="PS51147">
    <property type="entry name" value="PFTA"/>
    <property type="match status" value="1"/>
</dbReference>
<keyword evidence="5" id="KW-0637">Prenyltransferase</keyword>
<evidence type="ECO:0000256" key="10">
    <source>
        <dbReference type="ARBA" id="ARBA00041392"/>
    </source>
</evidence>
<keyword evidence="15" id="KW-1185">Reference proteome</keyword>
<gene>
    <name evidence="14" type="ORF">NESM_000081400</name>
</gene>
<keyword evidence="6" id="KW-0808">Transferase</keyword>
<evidence type="ECO:0000256" key="13">
    <source>
        <dbReference type="ARBA" id="ARBA00043219"/>
    </source>
</evidence>
<dbReference type="EMBL" id="JAECZO010000004">
    <property type="protein sequence ID" value="KAK7200286.1"/>
    <property type="molecule type" value="Genomic_DNA"/>
</dbReference>
<dbReference type="Proteomes" id="UP001430356">
    <property type="component" value="Unassembled WGS sequence"/>
</dbReference>
<evidence type="ECO:0000256" key="2">
    <source>
        <dbReference type="ARBA" id="ARBA00006734"/>
    </source>
</evidence>
<comment type="similarity">
    <text evidence="2">Belongs to the protein prenyltransferase subunit alpha family.</text>
</comment>
<proteinExistence type="inferred from homology"/>
<evidence type="ECO:0000256" key="8">
    <source>
        <dbReference type="ARBA" id="ARBA00022842"/>
    </source>
</evidence>
<keyword evidence="8" id="KW-0460">Magnesium</keyword>
<comment type="cofactor">
    <cofactor evidence="1">
        <name>Mg(2+)</name>
        <dbReference type="ChEBI" id="CHEBI:18420"/>
    </cofactor>
</comment>